<sequence>MDARTHRRPRAVLAAVALVATLGLTACSGGDDGGSGGGGGGDASADAVDAALEKGGEITYWTWTPSAEAQVAAFEDAYPNVKVKLVDTAAAADHNLRLQNAITAGSGAPDVAQLEYQSLPQFVLPGSLVDLTEYGFADLEDKYTASTWGSVTIQDGIWGLPQDSGPMALFYNKRVFDENGITVPTTWDEYVEAGRKLHAADPTKYITNDAGGDAGFGTSMIWQAGGRPFQVDGETVTIDLQDEGAQRWADTWNTLVQEELVSEISGWSDEWFAALADGSIASLPIGAWMPGVLESGAAGGSGDWAVAPMPTYDGGEAVTAENGGSAQVVLEQSKNKALAAGFLRWLNSSQDSIDVFLESGGFPATVADLESDDFLNQESEYFGGQQINKVLVDAANSVGKGWQYLPWQAYANSIYSDTVGQSYLNRADINDGLKAWQEQNVTYGQEQGYTVEEG</sequence>
<evidence type="ECO:0000313" key="3">
    <source>
        <dbReference type="Proteomes" id="UP001240250"/>
    </source>
</evidence>
<dbReference type="PROSITE" id="PS51257">
    <property type="entry name" value="PROKAR_LIPOPROTEIN"/>
    <property type="match status" value="1"/>
</dbReference>
<dbReference type="CDD" id="cd13585">
    <property type="entry name" value="PBP2_TMBP_like"/>
    <property type="match status" value="1"/>
</dbReference>
<dbReference type="PANTHER" id="PTHR43649">
    <property type="entry name" value="ARABINOSE-BINDING PROTEIN-RELATED"/>
    <property type="match status" value="1"/>
</dbReference>
<keyword evidence="1" id="KW-0732">Signal</keyword>
<accession>A0ABU0GKG7</accession>
<dbReference type="Pfam" id="PF01547">
    <property type="entry name" value="SBP_bac_1"/>
    <property type="match status" value="1"/>
</dbReference>
<dbReference type="Gene3D" id="3.40.190.10">
    <property type="entry name" value="Periplasmic binding protein-like II"/>
    <property type="match status" value="1"/>
</dbReference>
<keyword evidence="3" id="KW-1185">Reference proteome</keyword>
<dbReference type="PANTHER" id="PTHR43649:SF14">
    <property type="entry name" value="BLR3389 PROTEIN"/>
    <property type="match status" value="1"/>
</dbReference>
<keyword evidence="2" id="KW-0813">Transport</keyword>
<proteinExistence type="predicted"/>
<evidence type="ECO:0000313" key="2">
    <source>
        <dbReference type="EMBL" id="MDQ0425854.1"/>
    </source>
</evidence>
<protein>
    <submittedName>
        <fullName evidence="2">Multiple sugar transport system substrate-binding protein</fullName>
    </submittedName>
</protein>
<dbReference type="SUPFAM" id="SSF53850">
    <property type="entry name" value="Periplasmic binding protein-like II"/>
    <property type="match status" value="1"/>
</dbReference>
<reference evidence="2 3" key="1">
    <citation type="submission" date="2023-07" db="EMBL/GenBank/DDBJ databases">
        <title>Sequencing the genomes of 1000 actinobacteria strains.</title>
        <authorList>
            <person name="Klenk H.-P."/>
        </authorList>
    </citation>
    <scope>NUCLEOTIDE SEQUENCE [LARGE SCALE GENOMIC DNA]</scope>
    <source>
        <strain evidence="2 3">DSM 14785</strain>
    </source>
</reference>
<dbReference type="Proteomes" id="UP001240250">
    <property type="component" value="Unassembled WGS sequence"/>
</dbReference>
<evidence type="ECO:0000256" key="1">
    <source>
        <dbReference type="SAM" id="SignalP"/>
    </source>
</evidence>
<feature type="signal peptide" evidence="1">
    <location>
        <begin position="1"/>
        <end position="28"/>
    </location>
</feature>
<keyword evidence="2" id="KW-0762">Sugar transport</keyword>
<dbReference type="InterPro" id="IPR050490">
    <property type="entry name" value="Bact_solute-bd_prot1"/>
</dbReference>
<dbReference type="InterPro" id="IPR006059">
    <property type="entry name" value="SBP"/>
</dbReference>
<comment type="caution">
    <text evidence="2">The sequence shown here is derived from an EMBL/GenBank/DDBJ whole genome shotgun (WGS) entry which is preliminary data.</text>
</comment>
<dbReference type="EMBL" id="JAUSVM010000001">
    <property type="protein sequence ID" value="MDQ0425854.1"/>
    <property type="molecule type" value="Genomic_DNA"/>
</dbReference>
<gene>
    <name evidence="2" type="ORF">JO380_002235</name>
</gene>
<organism evidence="2 3">
    <name type="scientific">Cellulomonas iranensis</name>
    <dbReference type="NCBI Taxonomy" id="76862"/>
    <lineage>
        <taxon>Bacteria</taxon>
        <taxon>Bacillati</taxon>
        <taxon>Actinomycetota</taxon>
        <taxon>Actinomycetes</taxon>
        <taxon>Micrococcales</taxon>
        <taxon>Cellulomonadaceae</taxon>
        <taxon>Cellulomonas</taxon>
    </lineage>
</organism>
<feature type="chain" id="PRO_5046628113" evidence="1">
    <location>
        <begin position="29"/>
        <end position="454"/>
    </location>
</feature>
<dbReference type="RefSeq" id="WP_070320233.1">
    <property type="nucleotide sequence ID" value="NZ_CP084585.1"/>
</dbReference>
<name>A0ABU0GKG7_9CELL</name>